<sequence>MTVQIHRTANDPAFAAARLILDEAFNTSFCFGRDSESCLTELNGNRATLVTSDGNSIDALLARVASDREPLVEPLLDGRSLLVIPVVDTDGRDALAWGISTDSGRDLLLRLARSTSVSISQQAQIRQYEEQLEDYVCQVSRDFEELVWLRSLAEQIGCTQEDHETDRIAATVFPELRTMVQAEAIILVNFLDGEDRSTVTDKLGQCRITRIGETAVCDETVHRLIRDLGTKALHEPVVMNDFRDRETLSKHAALDSCVLVPIANQRHQYGWLLAVNRTIAETAGQMSLELAAYSSAEQEFGTFEAGLLESSAVFLASHARNSDLFRQQELLLIGTVRAMINAVDARDPYTCGHSDRVALIARRLAAELGESPRRCEEIYLSGLLHDIGKIGVPDHVLLKPGRLTAEEFALIRKHPEIGYKVLRHLKPLEYVLPGVLHHHEAVDGSGYPFGLKGDEIPFDARVIAVADSLDAMTSSRPYREGMPFDKAESILRECAGQQWDSAIVDAYFAARDDIVDICCNADSHTQQILLGRDSVVHTVDSDSIIKAFAATRERQL</sequence>
<dbReference type="InterPro" id="IPR037522">
    <property type="entry name" value="HD_GYP_dom"/>
</dbReference>
<dbReference type="Gene3D" id="1.10.3210.10">
    <property type="entry name" value="Hypothetical protein af1432"/>
    <property type="match status" value="1"/>
</dbReference>
<evidence type="ECO:0000313" key="4">
    <source>
        <dbReference type="Proteomes" id="UP000320496"/>
    </source>
</evidence>
<dbReference type="InterPro" id="IPR003607">
    <property type="entry name" value="HD/PDEase_dom"/>
</dbReference>
<dbReference type="AlphaFoldDB" id="A0A517ZCF0"/>
<keyword evidence="4" id="KW-1185">Reference proteome</keyword>
<evidence type="ECO:0000313" key="3">
    <source>
        <dbReference type="EMBL" id="QDU40132.1"/>
    </source>
</evidence>
<protein>
    <submittedName>
        <fullName evidence="3">Cyclic di-GMP phosphodiesterase response regulator RpfG</fullName>
        <ecNumber evidence="3">3.1.4.52</ecNumber>
    </submittedName>
</protein>
<feature type="domain" description="HD" evidence="1">
    <location>
        <begin position="350"/>
        <end position="472"/>
    </location>
</feature>
<dbReference type="PROSITE" id="PS51831">
    <property type="entry name" value="HD"/>
    <property type="match status" value="1"/>
</dbReference>
<dbReference type="PROSITE" id="PS51832">
    <property type="entry name" value="HD_GYP"/>
    <property type="match status" value="1"/>
</dbReference>
<gene>
    <name evidence="3" type="primary">rpfG_3</name>
    <name evidence="3" type="ORF">Mal4_44870</name>
</gene>
<organism evidence="3 4">
    <name type="scientific">Maioricimonas rarisocia</name>
    <dbReference type="NCBI Taxonomy" id="2528026"/>
    <lineage>
        <taxon>Bacteria</taxon>
        <taxon>Pseudomonadati</taxon>
        <taxon>Planctomycetota</taxon>
        <taxon>Planctomycetia</taxon>
        <taxon>Planctomycetales</taxon>
        <taxon>Planctomycetaceae</taxon>
        <taxon>Maioricimonas</taxon>
    </lineage>
</organism>
<dbReference type="CDD" id="cd00077">
    <property type="entry name" value="HDc"/>
    <property type="match status" value="1"/>
</dbReference>
<keyword evidence="3" id="KW-0378">Hydrolase</keyword>
<dbReference type="GO" id="GO:0071111">
    <property type="term" value="F:cyclic-guanylate-specific phosphodiesterase activity"/>
    <property type="evidence" value="ECO:0007669"/>
    <property type="project" value="UniProtKB-EC"/>
</dbReference>
<dbReference type="SMART" id="SM00471">
    <property type="entry name" value="HDc"/>
    <property type="match status" value="1"/>
</dbReference>
<dbReference type="OrthoDB" id="9804747at2"/>
<evidence type="ECO:0000259" key="1">
    <source>
        <dbReference type="PROSITE" id="PS51831"/>
    </source>
</evidence>
<accession>A0A517ZCF0</accession>
<feature type="domain" description="HD-GYP" evidence="2">
    <location>
        <begin position="328"/>
        <end position="523"/>
    </location>
</feature>
<dbReference type="EMBL" id="CP036275">
    <property type="protein sequence ID" value="QDU40132.1"/>
    <property type="molecule type" value="Genomic_DNA"/>
</dbReference>
<reference evidence="3 4" key="1">
    <citation type="submission" date="2019-02" db="EMBL/GenBank/DDBJ databases">
        <title>Deep-cultivation of Planctomycetes and their phenomic and genomic characterization uncovers novel biology.</title>
        <authorList>
            <person name="Wiegand S."/>
            <person name="Jogler M."/>
            <person name="Boedeker C."/>
            <person name="Pinto D."/>
            <person name="Vollmers J."/>
            <person name="Rivas-Marin E."/>
            <person name="Kohn T."/>
            <person name="Peeters S.H."/>
            <person name="Heuer A."/>
            <person name="Rast P."/>
            <person name="Oberbeckmann S."/>
            <person name="Bunk B."/>
            <person name="Jeske O."/>
            <person name="Meyerdierks A."/>
            <person name="Storesund J.E."/>
            <person name="Kallscheuer N."/>
            <person name="Luecker S."/>
            <person name="Lage O.M."/>
            <person name="Pohl T."/>
            <person name="Merkel B.J."/>
            <person name="Hornburger P."/>
            <person name="Mueller R.-W."/>
            <person name="Bruemmer F."/>
            <person name="Labrenz M."/>
            <person name="Spormann A.M."/>
            <person name="Op den Camp H."/>
            <person name="Overmann J."/>
            <person name="Amann R."/>
            <person name="Jetten M.S.M."/>
            <person name="Mascher T."/>
            <person name="Medema M.H."/>
            <person name="Devos D.P."/>
            <person name="Kaster A.-K."/>
            <person name="Ovreas L."/>
            <person name="Rohde M."/>
            <person name="Galperin M.Y."/>
            <person name="Jogler C."/>
        </authorList>
    </citation>
    <scope>NUCLEOTIDE SEQUENCE [LARGE SCALE GENOMIC DNA]</scope>
    <source>
        <strain evidence="3 4">Mal4</strain>
    </source>
</reference>
<name>A0A517ZCF0_9PLAN</name>
<dbReference type="PANTHER" id="PTHR43155:SF2">
    <property type="entry name" value="CYCLIC DI-GMP PHOSPHODIESTERASE PA4108"/>
    <property type="match status" value="1"/>
</dbReference>
<dbReference type="Proteomes" id="UP000320496">
    <property type="component" value="Chromosome"/>
</dbReference>
<dbReference type="PANTHER" id="PTHR43155">
    <property type="entry name" value="CYCLIC DI-GMP PHOSPHODIESTERASE PA4108-RELATED"/>
    <property type="match status" value="1"/>
</dbReference>
<dbReference type="KEGG" id="mri:Mal4_44870"/>
<dbReference type="InterPro" id="IPR006674">
    <property type="entry name" value="HD_domain"/>
</dbReference>
<dbReference type="EC" id="3.1.4.52" evidence="3"/>
<dbReference type="SUPFAM" id="SSF109604">
    <property type="entry name" value="HD-domain/PDEase-like"/>
    <property type="match status" value="1"/>
</dbReference>
<evidence type="ECO:0000259" key="2">
    <source>
        <dbReference type="PROSITE" id="PS51832"/>
    </source>
</evidence>
<proteinExistence type="predicted"/>
<dbReference type="RefSeq" id="WP_145371249.1">
    <property type="nucleotide sequence ID" value="NZ_CP036275.1"/>
</dbReference>
<dbReference type="Pfam" id="PF13487">
    <property type="entry name" value="HD_5"/>
    <property type="match status" value="1"/>
</dbReference>